<feature type="transmembrane region" description="Helical" evidence="3">
    <location>
        <begin position="23"/>
        <end position="44"/>
    </location>
</feature>
<keyword evidence="3" id="KW-1133">Transmembrane helix</keyword>
<accession>A0A8H5IFV6</accession>
<evidence type="ECO:0000313" key="5">
    <source>
        <dbReference type="EMBL" id="KAF5533701.1"/>
    </source>
</evidence>
<dbReference type="GO" id="GO:0016757">
    <property type="term" value="F:glycosyltransferase activity"/>
    <property type="evidence" value="ECO:0007669"/>
    <property type="project" value="UniProtKB-KW"/>
</dbReference>
<dbReference type="GO" id="GO:0006487">
    <property type="term" value="P:protein N-linked glycosylation"/>
    <property type="evidence" value="ECO:0007669"/>
    <property type="project" value="TreeGrafter"/>
</dbReference>
<dbReference type="InterPro" id="IPR002347">
    <property type="entry name" value="SDR_fam"/>
</dbReference>
<comment type="caution">
    <text evidence="5">The sequence shown here is derived from an EMBL/GenBank/DDBJ whole genome shotgun (WGS) entry which is preliminary data.</text>
</comment>
<dbReference type="InterPro" id="IPR005069">
    <property type="entry name" value="Nucl-diP-sugar_transferase"/>
</dbReference>
<dbReference type="Pfam" id="PF13561">
    <property type="entry name" value="adh_short_C2"/>
    <property type="match status" value="1"/>
</dbReference>
<evidence type="ECO:0000256" key="1">
    <source>
        <dbReference type="ARBA" id="ARBA00022676"/>
    </source>
</evidence>
<evidence type="ECO:0000259" key="4">
    <source>
        <dbReference type="Pfam" id="PF03407"/>
    </source>
</evidence>
<keyword evidence="3" id="KW-0812">Transmembrane</keyword>
<evidence type="ECO:0000256" key="3">
    <source>
        <dbReference type="SAM" id="Phobius"/>
    </source>
</evidence>
<dbReference type="EMBL" id="JAAOAM010000324">
    <property type="protein sequence ID" value="KAF5533701.1"/>
    <property type="molecule type" value="Genomic_DNA"/>
</dbReference>
<reference evidence="5 6" key="1">
    <citation type="submission" date="2020-05" db="EMBL/GenBank/DDBJ databases">
        <title>Identification and distribution of gene clusters putatively required for synthesis of sphingolipid metabolism inhibitors in phylogenetically diverse species of the filamentous fungus Fusarium.</title>
        <authorList>
            <person name="Kim H.-S."/>
            <person name="Busman M."/>
            <person name="Brown D.W."/>
            <person name="Divon H."/>
            <person name="Uhlig S."/>
            <person name="Proctor R.H."/>
        </authorList>
    </citation>
    <scope>NUCLEOTIDE SEQUENCE [LARGE SCALE GENOMIC DNA]</scope>
    <source>
        <strain evidence="5 6">NRRL 53147</strain>
    </source>
</reference>
<feature type="domain" description="Nucleotide-diphospho-sugar transferase" evidence="4">
    <location>
        <begin position="168"/>
        <end position="291"/>
    </location>
</feature>
<dbReference type="SUPFAM" id="SSF51735">
    <property type="entry name" value="NAD(P)-binding Rossmann-fold domains"/>
    <property type="match status" value="1"/>
</dbReference>
<protein>
    <recommendedName>
        <fullName evidence="4">Nucleotide-diphospho-sugar transferase domain-containing protein</fullName>
    </recommendedName>
</protein>
<name>A0A8H5IFV6_9HYPO</name>
<dbReference type="Gene3D" id="3.40.50.720">
    <property type="entry name" value="NAD(P)-binding Rossmann-like Domain"/>
    <property type="match status" value="1"/>
</dbReference>
<dbReference type="Proteomes" id="UP000522262">
    <property type="component" value="Unassembled WGS sequence"/>
</dbReference>
<dbReference type="InterPro" id="IPR036291">
    <property type="entry name" value="NAD(P)-bd_dom_sf"/>
</dbReference>
<gene>
    <name evidence="5" type="ORF">FMEXI_11672</name>
</gene>
<dbReference type="PANTHER" id="PTHR31306">
    <property type="entry name" value="ALPHA-1,6-MANNOSYLTRANSFERASE MNN11-RELATED"/>
    <property type="match status" value="1"/>
</dbReference>
<dbReference type="PANTHER" id="PTHR31306:SF3">
    <property type="entry name" value="NUCLEOTIDE-DIPHOSPHO-SUGAR TRANSFERASE DOMAIN-CONTAINING PROTEIN"/>
    <property type="match status" value="1"/>
</dbReference>
<keyword evidence="1" id="KW-0328">Glycosyltransferase</keyword>
<dbReference type="InterPro" id="IPR008630">
    <property type="entry name" value="Glyco_trans_34"/>
</dbReference>
<evidence type="ECO:0000313" key="6">
    <source>
        <dbReference type="Proteomes" id="UP000522262"/>
    </source>
</evidence>
<keyword evidence="2" id="KW-0808">Transferase</keyword>
<dbReference type="AlphaFoldDB" id="A0A8H5IFV6"/>
<organism evidence="5 6">
    <name type="scientific">Fusarium mexicanum</name>
    <dbReference type="NCBI Taxonomy" id="751941"/>
    <lineage>
        <taxon>Eukaryota</taxon>
        <taxon>Fungi</taxon>
        <taxon>Dikarya</taxon>
        <taxon>Ascomycota</taxon>
        <taxon>Pezizomycotina</taxon>
        <taxon>Sordariomycetes</taxon>
        <taxon>Hypocreomycetidae</taxon>
        <taxon>Hypocreales</taxon>
        <taxon>Nectriaceae</taxon>
        <taxon>Fusarium</taxon>
        <taxon>Fusarium fujikuroi species complex</taxon>
    </lineage>
</organism>
<keyword evidence="6" id="KW-1185">Reference proteome</keyword>
<dbReference type="GO" id="GO:0000139">
    <property type="term" value="C:Golgi membrane"/>
    <property type="evidence" value="ECO:0007669"/>
    <property type="project" value="TreeGrafter"/>
</dbReference>
<proteinExistence type="predicted"/>
<evidence type="ECO:0000256" key="2">
    <source>
        <dbReference type="ARBA" id="ARBA00022679"/>
    </source>
</evidence>
<keyword evidence="3" id="KW-0472">Membrane</keyword>
<dbReference type="Pfam" id="PF03407">
    <property type="entry name" value="Nucleotid_trans"/>
    <property type="match status" value="1"/>
</dbReference>
<sequence>MGFHFFGAQNGVNMGVLNAPRRAIWTCSVVSLTAFLIFLCFPVSSFHPLNPIVSPSAPPPQTTDTFSVNCHKKPRPESYQQHGNGTESLALLKLMAELWKPLVHPITERVFVTDKGERFEVPIDQVRWKKPLGKRVVIVDTDTRLDGKTENTMLNEFRAADYPDRHGTWVKPAITKEALKTHDFVISLDSDAVFTHLDLPLEWLMNLWDYRPETLVAMAYDLDWEQDYDPQGNLILNTGFVIAQASQRTQDMFQRWEDCPRSIPGCDHWKHKWAHEQSAFSYYIRYEFNRTHDVINIPCNQANGNEFTLDGNGECKGVFQWLHSKTRGYAYQELSLFEIKNLASTMKIAVTDVASSIGLAVAKFLASCRAQLSLADIKKTGLEAALESLPGAGHIITQVDVRNSQEVNAWIEKTVSVFGKLDGAVNMTGNTWDSIMGVNARSVFNCLRAELTLIKSGGSIADIDLRLLWNLKAYASAGIGS</sequence>